<reference evidence="1" key="3">
    <citation type="submission" date="2011-03" db="EMBL/GenBank/DDBJ databases">
        <title>Annotation of Magnaporthe poae ATCC 64411.</title>
        <authorList>
            <person name="Ma L.-J."/>
            <person name="Dead R."/>
            <person name="Young S.K."/>
            <person name="Zeng Q."/>
            <person name="Gargeya S."/>
            <person name="Fitzgerald M."/>
            <person name="Haas B."/>
            <person name="Abouelleil A."/>
            <person name="Alvarado L."/>
            <person name="Arachchi H.M."/>
            <person name="Berlin A."/>
            <person name="Brown A."/>
            <person name="Chapman S.B."/>
            <person name="Chen Z."/>
            <person name="Dunbar C."/>
            <person name="Freedman E."/>
            <person name="Gearin G."/>
            <person name="Gellesch M."/>
            <person name="Goldberg J."/>
            <person name="Griggs A."/>
            <person name="Gujja S."/>
            <person name="Heiman D."/>
            <person name="Howarth C."/>
            <person name="Larson L."/>
            <person name="Lui A."/>
            <person name="MacDonald P.J.P."/>
            <person name="Mehta T."/>
            <person name="Montmayeur A."/>
            <person name="Murphy C."/>
            <person name="Neiman D."/>
            <person name="Pearson M."/>
            <person name="Priest M."/>
            <person name="Roberts A."/>
            <person name="Saif S."/>
            <person name="Shea T."/>
            <person name="Shenoy N."/>
            <person name="Sisk P."/>
            <person name="Stolte C."/>
            <person name="Sykes S."/>
            <person name="Yandava C."/>
            <person name="Wortman J."/>
            <person name="Nusbaum C."/>
            <person name="Birren B."/>
        </authorList>
    </citation>
    <scope>NUCLEOTIDE SEQUENCE</scope>
    <source>
        <strain evidence="1">ATCC 64411</strain>
    </source>
</reference>
<evidence type="ECO:0000313" key="2">
    <source>
        <dbReference type="EnsemblFungi" id="MAPG_02035T0"/>
    </source>
</evidence>
<evidence type="ECO:0000313" key="1">
    <source>
        <dbReference type="EMBL" id="KLU82968.1"/>
    </source>
</evidence>
<dbReference type="VEuPathDB" id="FungiDB:MAPG_02035"/>
<dbReference type="EMBL" id="ADBL01000514">
    <property type="status" value="NOT_ANNOTATED_CDS"/>
    <property type="molecule type" value="Genomic_DNA"/>
</dbReference>
<reference evidence="2" key="4">
    <citation type="journal article" date="2015" name="G3 (Bethesda)">
        <title>Genome sequences of three phytopathogenic species of the Magnaporthaceae family of fungi.</title>
        <authorList>
            <person name="Okagaki L.H."/>
            <person name="Nunes C.C."/>
            <person name="Sailsbery J."/>
            <person name="Clay B."/>
            <person name="Brown D."/>
            <person name="John T."/>
            <person name="Oh Y."/>
            <person name="Young N."/>
            <person name="Fitzgerald M."/>
            <person name="Haas B.J."/>
            <person name="Zeng Q."/>
            <person name="Young S."/>
            <person name="Adiconis X."/>
            <person name="Fan L."/>
            <person name="Levin J.Z."/>
            <person name="Mitchell T.K."/>
            <person name="Okubara P.A."/>
            <person name="Farman M.L."/>
            <person name="Kohn L.M."/>
            <person name="Birren B."/>
            <person name="Ma L.-J."/>
            <person name="Dean R.A."/>
        </authorList>
    </citation>
    <scope>NUCLEOTIDE SEQUENCE</scope>
    <source>
        <strain evidence="2">ATCC 64411 / 73-15</strain>
    </source>
</reference>
<organism evidence="2 3">
    <name type="scientific">Magnaporthiopsis poae (strain ATCC 64411 / 73-15)</name>
    <name type="common">Kentucky bluegrass fungus</name>
    <name type="synonym">Magnaporthe poae</name>
    <dbReference type="NCBI Taxonomy" id="644358"/>
    <lineage>
        <taxon>Eukaryota</taxon>
        <taxon>Fungi</taxon>
        <taxon>Dikarya</taxon>
        <taxon>Ascomycota</taxon>
        <taxon>Pezizomycotina</taxon>
        <taxon>Sordariomycetes</taxon>
        <taxon>Sordariomycetidae</taxon>
        <taxon>Magnaporthales</taxon>
        <taxon>Magnaporthaceae</taxon>
        <taxon>Magnaporthiopsis</taxon>
    </lineage>
</organism>
<keyword evidence="3" id="KW-1185">Reference proteome</keyword>
<reference evidence="1" key="1">
    <citation type="submission" date="2010-05" db="EMBL/GenBank/DDBJ databases">
        <title>The Genome Sequence of Magnaporthe poae strain ATCC 64411.</title>
        <authorList>
            <consortium name="The Broad Institute Genome Sequencing Platform"/>
            <consortium name="Broad Institute Genome Sequencing Center for Infectious Disease"/>
            <person name="Ma L.-J."/>
            <person name="Dead R."/>
            <person name="Young S."/>
            <person name="Zeng Q."/>
            <person name="Koehrsen M."/>
            <person name="Alvarado L."/>
            <person name="Berlin A."/>
            <person name="Chapman S.B."/>
            <person name="Chen Z."/>
            <person name="Freedman E."/>
            <person name="Gellesch M."/>
            <person name="Goldberg J."/>
            <person name="Griggs A."/>
            <person name="Gujja S."/>
            <person name="Heilman E.R."/>
            <person name="Heiman D."/>
            <person name="Hepburn T."/>
            <person name="Howarth C."/>
            <person name="Jen D."/>
            <person name="Larson L."/>
            <person name="Mehta T."/>
            <person name="Neiman D."/>
            <person name="Pearson M."/>
            <person name="Roberts A."/>
            <person name="Saif S."/>
            <person name="Shea T."/>
            <person name="Shenoy N."/>
            <person name="Sisk P."/>
            <person name="Stolte C."/>
            <person name="Sykes S."/>
            <person name="Walk T."/>
            <person name="White J."/>
            <person name="Yandava C."/>
            <person name="Haas B."/>
            <person name="Nusbaum C."/>
            <person name="Birren B."/>
        </authorList>
    </citation>
    <scope>NUCLEOTIDE SEQUENCE</scope>
    <source>
        <strain evidence="1">ATCC 64411</strain>
    </source>
</reference>
<dbReference type="AlphaFoldDB" id="A0A0C4DQ97"/>
<proteinExistence type="predicted"/>
<evidence type="ECO:0000313" key="3">
    <source>
        <dbReference type="Proteomes" id="UP000011715"/>
    </source>
</evidence>
<dbReference type="Proteomes" id="UP000011715">
    <property type="component" value="Unassembled WGS sequence"/>
</dbReference>
<reference evidence="2" key="5">
    <citation type="submission" date="2015-06" db="UniProtKB">
        <authorList>
            <consortium name="EnsemblFungi"/>
        </authorList>
    </citation>
    <scope>IDENTIFICATION</scope>
    <source>
        <strain evidence="2">ATCC 64411</strain>
    </source>
</reference>
<protein>
    <submittedName>
        <fullName evidence="1 2">Uncharacterized protein</fullName>
    </submittedName>
</protein>
<dbReference type="EMBL" id="GL876967">
    <property type="protein sequence ID" value="KLU82968.1"/>
    <property type="molecule type" value="Genomic_DNA"/>
</dbReference>
<sequence>MVFGVIGCPLLCFSPPIFLLSLHFTRPKPGNFPCLFASQPACQPARPLSAYLPLPIKQVDHHPGRPPLPSLPAFKPSRLGRLVLVPKAGSGTPLDAPSRRKMHYHLSIPFCGNQATNHPASRLSRVTLGIYSPRKPPRTHQPLHYRNVQIDLQPFGRGSASRSAFLRRGYADGLPQTPRTGLVHALGRSESILSRAPPKLLRMCVRKTRAICQYWSRIPANDASPQGSRLPCKKGARDVMEITQTVALFCLYGSCSFRFLGGGQGIWLNIARAFF</sequence>
<dbReference type="EnsemblFungi" id="MAPG_02035T0">
    <property type="protein sequence ID" value="MAPG_02035T0"/>
    <property type="gene ID" value="MAPG_02035"/>
</dbReference>
<accession>A0A0C4DQ97</accession>
<gene>
    <name evidence="1" type="ORF">MAPG_02035</name>
</gene>
<name>A0A0C4DQ97_MAGP6</name>
<reference evidence="3" key="2">
    <citation type="submission" date="2010-05" db="EMBL/GenBank/DDBJ databases">
        <title>The genome sequence of Magnaporthe poae strain ATCC 64411.</title>
        <authorList>
            <person name="Ma L.-J."/>
            <person name="Dead R."/>
            <person name="Young S."/>
            <person name="Zeng Q."/>
            <person name="Koehrsen M."/>
            <person name="Alvarado L."/>
            <person name="Berlin A."/>
            <person name="Chapman S.B."/>
            <person name="Chen Z."/>
            <person name="Freedman E."/>
            <person name="Gellesch M."/>
            <person name="Goldberg J."/>
            <person name="Griggs A."/>
            <person name="Gujja S."/>
            <person name="Heilman E.R."/>
            <person name="Heiman D."/>
            <person name="Hepburn T."/>
            <person name="Howarth C."/>
            <person name="Jen D."/>
            <person name="Larson L."/>
            <person name="Mehta T."/>
            <person name="Neiman D."/>
            <person name="Pearson M."/>
            <person name="Roberts A."/>
            <person name="Saif S."/>
            <person name="Shea T."/>
            <person name="Shenoy N."/>
            <person name="Sisk P."/>
            <person name="Stolte C."/>
            <person name="Sykes S."/>
            <person name="Walk T."/>
            <person name="White J."/>
            <person name="Yandava C."/>
            <person name="Haas B."/>
            <person name="Nusbaum C."/>
            <person name="Birren B."/>
        </authorList>
    </citation>
    <scope>NUCLEOTIDE SEQUENCE [LARGE SCALE GENOMIC DNA]</scope>
    <source>
        <strain evidence="3">ATCC 64411 / 73-15</strain>
    </source>
</reference>